<dbReference type="InterPro" id="IPR007527">
    <property type="entry name" value="Znf_SWIM"/>
</dbReference>
<dbReference type="GO" id="GO:0008270">
    <property type="term" value="F:zinc ion binding"/>
    <property type="evidence" value="ECO:0007669"/>
    <property type="project" value="UniProtKB-KW"/>
</dbReference>
<keyword evidence="1" id="KW-0863">Zinc-finger</keyword>
<dbReference type="STRING" id="1797513.A2782_02015"/>
<dbReference type="Proteomes" id="UP000177967">
    <property type="component" value="Unassembled WGS sequence"/>
</dbReference>
<feature type="domain" description="SWIM-type" evidence="2">
    <location>
        <begin position="52"/>
        <end position="88"/>
    </location>
</feature>
<comment type="caution">
    <text evidence="3">The sequence shown here is derived from an EMBL/GenBank/DDBJ whole genome shotgun (WGS) entry which is preliminary data.</text>
</comment>
<evidence type="ECO:0000259" key="2">
    <source>
        <dbReference type="PROSITE" id="PS50966"/>
    </source>
</evidence>
<evidence type="ECO:0000313" key="3">
    <source>
        <dbReference type="EMBL" id="OGY08013.1"/>
    </source>
</evidence>
<sequence>MQQPDYDLSKIKFATDGSTFEKAVVLYESGKVTQFEEGIRSYSAVVLGTKPYRVSVEARRYDYGHCTCYLGQNDTLCKHMVALALFVVMDGKPLTDEDKKQVDSPICSGDLRTLEKEELAAVKKSITDALRYTNGYSGPSRTWFAYQNSLQEGCNRLSAIVSNLPVNEQTAHLLVDLLLRLDKKLISGGVDDSDGTVGEFMRETVEVLKAYAELDPSCSLAFQKLQGKETCFGWEKPLLELINDKTLMI</sequence>
<dbReference type="AlphaFoldDB" id="A0A1G1UY02"/>
<dbReference type="PROSITE" id="PS50966">
    <property type="entry name" value="ZF_SWIM"/>
    <property type="match status" value="1"/>
</dbReference>
<accession>A0A1G1UY02</accession>
<name>A0A1G1UY02_9BACT</name>
<dbReference type="EMBL" id="MHBW01000032">
    <property type="protein sequence ID" value="OGY08013.1"/>
    <property type="molecule type" value="Genomic_DNA"/>
</dbReference>
<keyword evidence="1" id="KW-0479">Metal-binding</keyword>
<protein>
    <recommendedName>
        <fullName evidence="2">SWIM-type domain-containing protein</fullName>
    </recommendedName>
</protein>
<evidence type="ECO:0000313" key="4">
    <source>
        <dbReference type="Proteomes" id="UP000177967"/>
    </source>
</evidence>
<organism evidence="3 4">
    <name type="scientific">Candidatus Blackburnbacteria bacterium RIFCSPHIGHO2_01_FULL_43_15b</name>
    <dbReference type="NCBI Taxonomy" id="1797513"/>
    <lineage>
        <taxon>Bacteria</taxon>
        <taxon>Candidatus Blackburniibacteriota</taxon>
    </lineage>
</organism>
<keyword evidence="1" id="KW-0862">Zinc</keyword>
<gene>
    <name evidence="3" type="ORF">A2782_02015</name>
</gene>
<proteinExistence type="predicted"/>
<reference evidence="3 4" key="1">
    <citation type="journal article" date="2016" name="Nat. Commun.">
        <title>Thousands of microbial genomes shed light on interconnected biogeochemical processes in an aquifer system.</title>
        <authorList>
            <person name="Anantharaman K."/>
            <person name="Brown C.T."/>
            <person name="Hug L.A."/>
            <person name="Sharon I."/>
            <person name="Castelle C.J."/>
            <person name="Probst A.J."/>
            <person name="Thomas B.C."/>
            <person name="Singh A."/>
            <person name="Wilkins M.J."/>
            <person name="Karaoz U."/>
            <person name="Brodie E.L."/>
            <person name="Williams K.H."/>
            <person name="Hubbard S.S."/>
            <person name="Banfield J.F."/>
        </authorList>
    </citation>
    <scope>NUCLEOTIDE SEQUENCE [LARGE SCALE GENOMIC DNA]</scope>
</reference>
<evidence type="ECO:0000256" key="1">
    <source>
        <dbReference type="PROSITE-ProRule" id="PRU00325"/>
    </source>
</evidence>